<evidence type="ECO:0000313" key="1">
    <source>
        <dbReference type="EMBL" id="KAF2469241.1"/>
    </source>
</evidence>
<dbReference type="EMBL" id="MU003512">
    <property type="protein sequence ID" value="KAF2469241.1"/>
    <property type="molecule type" value="Genomic_DNA"/>
</dbReference>
<dbReference type="Proteomes" id="UP000799755">
    <property type="component" value="Unassembled WGS sequence"/>
</dbReference>
<keyword evidence="2" id="KW-1185">Reference proteome</keyword>
<sequence>MEEIEQPPVEKAPQGRTSQACQRCRNLKTRCYPSERAGTCQRCLSSTRECVWPETPRRAKRLRGPSRISQVEQKIDGLFASLVQTEPPRRAPANAEPSSEYKPCEGQLRERPLAPGSWLPFPSSFTETQRNDHDTETQRNDHDTETQMIDRDAEGSQEFLEKLRKIHNFVDHHEPRPPPGTLFQASTPLDPVVEHKLVRDLLSSGEADVLLNEYRSMLHSFPFVPIPPTISAQELSSRNPMLFLAILTATSSKDHQRQLALDEQFRIELANRTIIRPHRTLSLVQSIIVYLSWYHFVFSHKTHQIFSLIQLAIGVALDIGLHQKQGLSFFEMPGRPKPPSPSPSEARERQRAFLGCYYLSSAIAGGLHKPNLLKYTDYMAEACRCLRNDAEYSIDEIIGQLISLRRIDDQIHDTFFTEEAAQLPITDSRVLMNLRFVETQIEEWRRETQREEHPRVLDLSCSYTMMQLHSIGLRSSQVSSEHPFASPTQLNALSSTLEAGKSFLDALIAIPASEYHLITFPEWMRLPFVVMTITRLCIPSEAHTATRWDVKAAQDRVRLDLCLESLCYRMQSLSTFEKRKQPHPDFWWAMRMIMELIKGWYCRKIRVRMMTSAQLTPNELPTPDTIPNFQGSLESSRTCQTPLTVHDGVHRFPQMALNHVDLGTGNLDVGNEYLDPFAFMMDKDFDMDKFFDMGIWGTGTYEEMGFGGGNMRD</sequence>
<reference evidence="1" key="1">
    <citation type="journal article" date="2020" name="Stud. Mycol.">
        <title>101 Dothideomycetes genomes: a test case for predicting lifestyles and emergence of pathogens.</title>
        <authorList>
            <person name="Haridas S."/>
            <person name="Albert R."/>
            <person name="Binder M."/>
            <person name="Bloem J."/>
            <person name="Labutti K."/>
            <person name="Salamov A."/>
            <person name="Andreopoulos B."/>
            <person name="Baker S."/>
            <person name="Barry K."/>
            <person name="Bills G."/>
            <person name="Bluhm B."/>
            <person name="Cannon C."/>
            <person name="Castanera R."/>
            <person name="Culley D."/>
            <person name="Daum C."/>
            <person name="Ezra D."/>
            <person name="Gonzalez J."/>
            <person name="Henrissat B."/>
            <person name="Kuo A."/>
            <person name="Liang C."/>
            <person name="Lipzen A."/>
            <person name="Lutzoni F."/>
            <person name="Magnuson J."/>
            <person name="Mondo S."/>
            <person name="Nolan M."/>
            <person name="Ohm R."/>
            <person name="Pangilinan J."/>
            <person name="Park H.-J."/>
            <person name="Ramirez L."/>
            <person name="Alfaro M."/>
            <person name="Sun H."/>
            <person name="Tritt A."/>
            <person name="Yoshinaga Y."/>
            <person name="Zwiers L.-H."/>
            <person name="Turgeon B."/>
            <person name="Goodwin S."/>
            <person name="Spatafora J."/>
            <person name="Crous P."/>
            <person name="Grigoriev I."/>
        </authorList>
    </citation>
    <scope>NUCLEOTIDE SEQUENCE</scope>
    <source>
        <strain evidence="1">ATCC 200398</strain>
    </source>
</reference>
<proteinExistence type="predicted"/>
<protein>
    <submittedName>
        <fullName evidence="1">Uncharacterized protein</fullName>
    </submittedName>
</protein>
<evidence type="ECO:0000313" key="2">
    <source>
        <dbReference type="Proteomes" id="UP000799755"/>
    </source>
</evidence>
<gene>
    <name evidence="1" type="ORF">BDR25DRAFT_263691</name>
</gene>
<organism evidence="1 2">
    <name type="scientific">Lindgomyces ingoldianus</name>
    <dbReference type="NCBI Taxonomy" id="673940"/>
    <lineage>
        <taxon>Eukaryota</taxon>
        <taxon>Fungi</taxon>
        <taxon>Dikarya</taxon>
        <taxon>Ascomycota</taxon>
        <taxon>Pezizomycotina</taxon>
        <taxon>Dothideomycetes</taxon>
        <taxon>Pleosporomycetidae</taxon>
        <taxon>Pleosporales</taxon>
        <taxon>Lindgomycetaceae</taxon>
        <taxon>Lindgomyces</taxon>
    </lineage>
</organism>
<accession>A0ACB6QQQ1</accession>
<name>A0ACB6QQQ1_9PLEO</name>
<comment type="caution">
    <text evidence="1">The sequence shown here is derived from an EMBL/GenBank/DDBJ whole genome shotgun (WGS) entry which is preliminary data.</text>
</comment>